<keyword evidence="3" id="KW-1185">Reference proteome</keyword>
<dbReference type="EMBL" id="ML736154">
    <property type="protein sequence ID" value="KAE8383612.1"/>
    <property type="molecule type" value="Genomic_DNA"/>
</dbReference>
<evidence type="ECO:0000313" key="2">
    <source>
        <dbReference type="EMBL" id="KAE8383612.1"/>
    </source>
</evidence>
<proteinExistence type="predicted"/>
<organism evidence="2 3">
    <name type="scientific">Aspergillus bertholletiae</name>
    <dbReference type="NCBI Taxonomy" id="1226010"/>
    <lineage>
        <taxon>Eukaryota</taxon>
        <taxon>Fungi</taxon>
        <taxon>Dikarya</taxon>
        <taxon>Ascomycota</taxon>
        <taxon>Pezizomycotina</taxon>
        <taxon>Eurotiomycetes</taxon>
        <taxon>Eurotiomycetidae</taxon>
        <taxon>Eurotiales</taxon>
        <taxon>Aspergillaceae</taxon>
        <taxon>Aspergillus</taxon>
        <taxon>Aspergillus subgen. Circumdati</taxon>
    </lineage>
</organism>
<accession>A0A5N7BP76</accession>
<dbReference type="Proteomes" id="UP000326198">
    <property type="component" value="Unassembled WGS sequence"/>
</dbReference>
<name>A0A5N7BP76_9EURO</name>
<feature type="region of interest" description="Disordered" evidence="1">
    <location>
        <begin position="209"/>
        <end position="278"/>
    </location>
</feature>
<reference evidence="2 3" key="1">
    <citation type="submission" date="2019-04" db="EMBL/GenBank/DDBJ databases">
        <title>Friends and foes A comparative genomics studyof 23 Aspergillus species from section Flavi.</title>
        <authorList>
            <consortium name="DOE Joint Genome Institute"/>
            <person name="Kjaerbolling I."/>
            <person name="Vesth T."/>
            <person name="Frisvad J.C."/>
            <person name="Nybo J.L."/>
            <person name="Theobald S."/>
            <person name="Kildgaard S."/>
            <person name="Isbrandt T."/>
            <person name="Kuo A."/>
            <person name="Sato A."/>
            <person name="Lyhne E.K."/>
            <person name="Kogle M.E."/>
            <person name="Wiebenga A."/>
            <person name="Kun R.S."/>
            <person name="Lubbers R.J."/>
            <person name="Makela M.R."/>
            <person name="Barry K."/>
            <person name="Chovatia M."/>
            <person name="Clum A."/>
            <person name="Daum C."/>
            <person name="Haridas S."/>
            <person name="He G."/>
            <person name="LaButti K."/>
            <person name="Lipzen A."/>
            <person name="Mondo S."/>
            <person name="Riley R."/>
            <person name="Salamov A."/>
            <person name="Simmons B.A."/>
            <person name="Magnuson J.K."/>
            <person name="Henrissat B."/>
            <person name="Mortensen U.H."/>
            <person name="Larsen T.O."/>
            <person name="Devries R.P."/>
            <person name="Grigoriev I.V."/>
            <person name="Machida M."/>
            <person name="Baker S.E."/>
            <person name="Andersen M.R."/>
        </authorList>
    </citation>
    <scope>NUCLEOTIDE SEQUENCE [LARGE SCALE GENOMIC DNA]</scope>
    <source>
        <strain evidence="2 3">IBT 29228</strain>
    </source>
</reference>
<feature type="compositionally biased region" description="Polar residues" evidence="1">
    <location>
        <begin position="235"/>
        <end position="247"/>
    </location>
</feature>
<protein>
    <submittedName>
        <fullName evidence="2">Uncharacterized protein</fullName>
    </submittedName>
</protein>
<evidence type="ECO:0000256" key="1">
    <source>
        <dbReference type="SAM" id="MobiDB-lite"/>
    </source>
</evidence>
<evidence type="ECO:0000313" key="3">
    <source>
        <dbReference type="Proteomes" id="UP000326198"/>
    </source>
</evidence>
<dbReference type="AlphaFoldDB" id="A0A5N7BP76"/>
<sequence length="301" mass="32841">MSDLALTSPFTLAHDELEDCLQHSLNGHAPNAEKVEMTSQLGQGELDSCGIGLEQGHLDNRNQAWTFTPDYLGVNLQDPSVFNAHADRINADPTFGLDHTQAHLSQFDNNDYSAYLWGNERLSSTGSNVEIINPSTLAPAISSWPAINLLGSGHDPTIFDELADIITTFDPTWSGSTRADLFDISYPAGFLRNEQFSSTQSNITYQHTEDINPSAGNLAPQSSIRNGGPAKPIASYTSRHGQQSGRSAQKALRPLLPKQTPPASVTSHSPSEKKFRCDSCGWESDVTELKYESEEAVDLLH</sequence>
<gene>
    <name evidence="2" type="ORF">BDV26DRAFT_287441</name>
</gene>